<dbReference type="PRINTS" id="PR00368">
    <property type="entry name" value="FADPNR"/>
</dbReference>
<gene>
    <name evidence="4" type="ordered locus">Cpin_5628</name>
</gene>
<evidence type="ECO:0000259" key="3">
    <source>
        <dbReference type="Pfam" id="PF07992"/>
    </source>
</evidence>
<reference evidence="5" key="1">
    <citation type="submission" date="2009-08" db="EMBL/GenBank/DDBJ databases">
        <title>The complete genome of Chitinophaga pinensis DSM 2588.</title>
        <authorList>
            <consortium name="US DOE Joint Genome Institute (JGI-PGF)"/>
            <person name="Lucas S."/>
            <person name="Copeland A."/>
            <person name="Lapidus A."/>
            <person name="Glavina del Rio T."/>
            <person name="Dalin E."/>
            <person name="Tice H."/>
            <person name="Bruce D."/>
            <person name="Goodwin L."/>
            <person name="Pitluck S."/>
            <person name="Kyrpides N."/>
            <person name="Mavromatis K."/>
            <person name="Ivanova N."/>
            <person name="Mikhailova N."/>
            <person name="Sims D."/>
            <person name="Meinche L."/>
            <person name="Brettin T."/>
            <person name="Detter J.C."/>
            <person name="Han C."/>
            <person name="Larimer F."/>
            <person name="Land M."/>
            <person name="Hauser L."/>
            <person name="Markowitz V."/>
            <person name="Cheng J.-F."/>
            <person name="Hugenholtz P."/>
            <person name="Woyke T."/>
            <person name="Wu D."/>
            <person name="Spring S."/>
            <person name="Klenk H.-P."/>
            <person name="Eisen J.A."/>
        </authorList>
    </citation>
    <scope>NUCLEOTIDE SEQUENCE [LARGE SCALE GENOMIC DNA]</scope>
    <source>
        <strain evidence="5">ATCC 43595 / DSM 2588 / LMG 13176 / NBRC 15968 / NCIMB 11800 / UQM 2034</strain>
    </source>
</reference>
<dbReference type="Pfam" id="PF07992">
    <property type="entry name" value="Pyr_redox_2"/>
    <property type="match status" value="1"/>
</dbReference>
<evidence type="ECO:0000313" key="4">
    <source>
        <dbReference type="EMBL" id="ACU63052.1"/>
    </source>
</evidence>
<dbReference type="OrthoDB" id="9806179at2"/>
<name>A0A979GSF9_CHIPD</name>
<dbReference type="InterPro" id="IPR050097">
    <property type="entry name" value="Ferredoxin-NADP_redctase_2"/>
</dbReference>
<feature type="domain" description="FAD/NAD(P)-binding" evidence="3">
    <location>
        <begin position="8"/>
        <end position="286"/>
    </location>
</feature>
<evidence type="ECO:0000256" key="1">
    <source>
        <dbReference type="ARBA" id="ARBA00022630"/>
    </source>
</evidence>
<keyword evidence="1" id="KW-0285">Flavoprotein</keyword>
<dbReference type="PRINTS" id="PR00469">
    <property type="entry name" value="PNDRDTASEII"/>
</dbReference>
<dbReference type="RefSeq" id="WP_012793219.1">
    <property type="nucleotide sequence ID" value="NC_013132.1"/>
</dbReference>
<organism evidence="4 5">
    <name type="scientific">Chitinophaga pinensis (strain ATCC 43595 / DSM 2588 / LMG 13176 / NBRC 15968 / NCIMB 11800 / UQM 2034)</name>
    <dbReference type="NCBI Taxonomy" id="485918"/>
    <lineage>
        <taxon>Bacteria</taxon>
        <taxon>Pseudomonadati</taxon>
        <taxon>Bacteroidota</taxon>
        <taxon>Chitinophagia</taxon>
        <taxon>Chitinophagales</taxon>
        <taxon>Chitinophagaceae</taxon>
        <taxon>Chitinophaga</taxon>
    </lineage>
</organism>
<dbReference type="InterPro" id="IPR023753">
    <property type="entry name" value="FAD/NAD-binding_dom"/>
</dbReference>
<dbReference type="GO" id="GO:0016491">
    <property type="term" value="F:oxidoreductase activity"/>
    <property type="evidence" value="ECO:0007669"/>
    <property type="project" value="UniProtKB-KW"/>
</dbReference>
<accession>A0A979GSF9</accession>
<sequence length="299" mass="32457">MINEKQTDVIIIGGSYAGLAAAMALGRALKNVMIIDSGLPCNRQTPYSHNFLTQDGQTPANISAIARQQVAQYPTVQFLNDLATDAVQTGTGFNIRVASGDSFQAHKLIFATGIRDILPDINGLSDCWGISVLHCPFCHGYEVREAKTGVLGDGDYGLEFSRLIRNWTTDLTLFTNGSATLTPEQYALLQQQHIPVVEKRIRELVQENGYIRHIVFEDGTTAPLTALYTHAPFEQHCPLPEKLGCACTTEGYLITDHTQQTTIPGVFACGDNTTRLRTIANAVSMGTAAGIAVTKSIKN</sequence>
<dbReference type="InterPro" id="IPR036188">
    <property type="entry name" value="FAD/NAD-bd_sf"/>
</dbReference>
<dbReference type="Proteomes" id="UP000002215">
    <property type="component" value="Chromosome"/>
</dbReference>
<reference evidence="4 5" key="2">
    <citation type="journal article" date="2010" name="Stand. Genomic Sci.">
        <title>Complete genome sequence of Chitinophaga pinensis type strain (UQM 2034).</title>
        <authorList>
            <person name="Glavina Del Rio T."/>
            <person name="Abt B."/>
            <person name="Spring S."/>
            <person name="Lapidus A."/>
            <person name="Nolan M."/>
            <person name="Tice H."/>
            <person name="Copeland A."/>
            <person name="Cheng J.F."/>
            <person name="Chen F."/>
            <person name="Bruce D."/>
            <person name="Goodwin L."/>
            <person name="Pitluck S."/>
            <person name="Ivanova N."/>
            <person name="Mavromatis K."/>
            <person name="Mikhailova N."/>
            <person name="Pati A."/>
            <person name="Chen A."/>
            <person name="Palaniappan K."/>
            <person name="Land M."/>
            <person name="Hauser L."/>
            <person name="Chang Y.J."/>
            <person name="Jeffries C.D."/>
            <person name="Chain P."/>
            <person name="Saunders E."/>
            <person name="Detter J.C."/>
            <person name="Brettin T."/>
            <person name="Rohde M."/>
            <person name="Goker M."/>
            <person name="Bristow J."/>
            <person name="Eisen J.A."/>
            <person name="Markowitz V."/>
            <person name="Hugenholtz P."/>
            <person name="Kyrpides N.C."/>
            <person name="Klenk H.P."/>
            <person name="Lucas S."/>
        </authorList>
    </citation>
    <scope>NUCLEOTIDE SEQUENCE [LARGE SCALE GENOMIC DNA]</scope>
    <source>
        <strain evidence="5">ATCC 43595 / DSM 2588 / LMG 13176 / NBRC 15968 / NCIMB 11800 / UQM 2034</strain>
    </source>
</reference>
<dbReference type="SUPFAM" id="SSF51905">
    <property type="entry name" value="FAD/NAD(P)-binding domain"/>
    <property type="match status" value="1"/>
</dbReference>
<dbReference type="EMBL" id="CP001699">
    <property type="protein sequence ID" value="ACU63052.1"/>
    <property type="molecule type" value="Genomic_DNA"/>
</dbReference>
<evidence type="ECO:0000256" key="2">
    <source>
        <dbReference type="ARBA" id="ARBA00023002"/>
    </source>
</evidence>
<dbReference type="KEGG" id="cpi:Cpin_5628"/>
<dbReference type="Gene3D" id="3.50.50.60">
    <property type="entry name" value="FAD/NAD(P)-binding domain"/>
    <property type="match status" value="2"/>
</dbReference>
<keyword evidence="2" id="KW-0560">Oxidoreductase</keyword>
<proteinExistence type="predicted"/>
<evidence type="ECO:0000313" key="5">
    <source>
        <dbReference type="Proteomes" id="UP000002215"/>
    </source>
</evidence>
<protein>
    <submittedName>
        <fullName evidence="4">FAD-dependent pyridine nucleotide-disulphide oxidoreductase</fullName>
    </submittedName>
</protein>
<dbReference type="PANTHER" id="PTHR48105">
    <property type="entry name" value="THIOREDOXIN REDUCTASE 1-RELATED-RELATED"/>
    <property type="match status" value="1"/>
</dbReference>
<dbReference type="AlphaFoldDB" id="A0A979GSF9"/>